<keyword evidence="3" id="KW-1185">Reference proteome</keyword>
<gene>
    <name evidence="2" type="ORF">DERYTH_LOCUS26271</name>
</gene>
<comment type="caution">
    <text evidence="2">The sequence shown here is derived from an EMBL/GenBank/DDBJ whole genome shotgun (WGS) entry which is preliminary data.</text>
</comment>
<feature type="compositionally biased region" description="Basic residues" evidence="1">
    <location>
        <begin position="38"/>
        <end position="51"/>
    </location>
</feature>
<protein>
    <submittedName>
        <fullName evidence="2">2125_t:CDS:1</fullName>
    </submittedName>
</protein>
<accession>A0A9N9KBB9</accession>
<dbReference type="EMBL" id="CAJVPY010053751">
    <property type="protein sequence ID" value="CAG8816338.1"/>
    <property type="molecule type" value="Genomic_DNA"/>
</dbReference>
<dbReference type="Proteomes" id="UP000789405">
    <property type="component" value="Unassembled WGS sequence"/>
</dbReference>
<dbReference type="AlphaFoldDB" id="A0A9N9KBB9"/>
<evidence type="ECO:0000256" key="1">
    <source>
        <dbReference type="SAM" id="MobiDB-lite"/>
    </source>
</evidence>
<evidence type="ECO:0000313" key="3">
    <source>
        <dbReference type="Proteomes" id="UP000789405"/>
    </source>
</evidence>
<evidence type="ECO:0000313" key="2">
    <source>
        <dbReference type="EMBL" id="CAG8816338.1"/>
    </source>
</evidence>
<feature type="non-terminal residue" evidence="2">
    <location>
        <position position="1"/>
    </location>
</feature>
<reference evidence="2" key="1">
    <citation type="submission" date="2021-06" db="EMBL/GenBank/DDBJ databases">
        <authorList>
            <person name="Kallberg Y."/>
            <person name="Tangrot J."/>
            <person name="Rosling A."/>
        </authorList>
    </citation>
    <scope>NUCLEOTIDE SEQUENCE</scope>
    <source>
        <strain evidence="2">MA453B</strain>
    </source>
</reference>
<feature type="region of interest" description="Disordered" evidence="1">
    <location>
        <begin position="28"/>
        <end position="51"/>
    </location>
</feature>
<name>A0A9N9KBB9_9GLOM</name>
<sequence>IYSKGKSGLTQLLENATIESLASFMNISETSKTSNKESKKKSRIRRRTTTI</sequence>
<organism evidence="2 3">
    <name type="scientific">Dentiscutata erythropus</name>
    <dbReference type="NCBI Taxonomy" id="1348616"/>
    <lineage>
        <taxon>Eukaryota</taxon>
        <taxon>Fungi</taxon>
        <taxon>Fungi incertae sedis</taxon>
        <taxon>Mucoromycota</taxon>
        <taxon>Glomeromycotina</taxon>
        <taxon>Glomeromycetes</taxon>
        <taxon>Diversisporales</taxon>
        <taxon>Gigasporaceae</taxon>
        <taxon>Dentiscutata</taxon>
    </lineage>
</organism>
<proteinExistence type="predicted"/>